<evidence type="ECO:0000259" key="14">
    <source>
        <dbReference type="Pfam" id="PF00905"/>
    </source>
</evidence>
<evidence type="ECO:0000313" key="17">
    <source>
        <dbReference type="Proteomes" id="UP000177817"/>
    </source>
</evidence>
<dbReference type="PANTHER" id="PTHR30627:SF2">
    <property type="entry name" value="PEPTIDOGLYCAN D,D-TRANSPEPTIDASE MRDA"/>
    <property type="match status" value="1"/>
</dbReference>
<keyword evidence="9" id="KW-0573">Peptidoglycan synthesis</keyword>
<evidence type="ECO:0000256" key="12">
    <source>
        <dbReference type="ARBA" id="ARBA00023316"/>
    </source>
</evidence>
<keyword evidence="12" id="KW-0961">Cell wall biogenesis/degradation</keyword>
<evidence type="ECO:0000256" key="1">
    <source>
        <dbReference type="ARBA" id="ARBA00004167"/>
    </source>
</evidence>
<dbReference type="InterPro" id="IPR005311">
    <property type="entry name" value="PBP_dimer"/>
</dbReference>
<dbReference type="GO" id="GO:0008658">
    <property type="term" value="F:penicillin binding"/>
    <property type="evidence" value="ECO:0007669"/>
    <property type="project" value="InterPro"/>
</dbReference>
<dbReference type="InterPro" id="IPR012338">
    <property type="entry name" value="Beta-lactam/transpept-like"/>
</dbReference>
<dbReference type="PANTHER" id="PTHR30627">
    <property type="entry name" value="PEPTIDOGLYCAN D,D-TRANSPEPTIDASE"/>
    <property type="match status" value="1"/>
</dbReference>
<feature type="domain" description="Penicillin-binding protein dimerisation" evidence="15">
    <location>
        <begin position="94"/>
        <end position="262"/>
    </location>
</feature>
<keyword evidence="11 13" id="KW-0472">Membrane</keyword>
<dbReference type="GO" id="GO:0008360">
    <property type="term" value="P:regulation of cell shape"/>
    <property type="evidence" value="ECO:0007669"/>
    <property type="project" value="UniProtKB-KW"/>
</dbReference>
<evidence type="ECO:0000313" key="16">
    <source>
        <dbReference type="EMBL" id="OGY90034.1"/>
    </source>
</evidence>
<evidence type="ECO:0000256" key="7">
    <source>
        <dbReference type="ARBA" id="ARBA00022801"/>
    </source>
</evidence>
<dbReference type="Gene3D" id="3.40.710.10">
    <property type="entry name" value="DD-peptidase/beta-lactamase superfamily"/>
    <property type="match status" value="1"/>
</dbReference>
<organism evidence="16 17">
    <name type="scientific">Candidatus Komeilibacteria bacterium RIFCSPHIGHO2_01_FULL_52_14</name>
    <dbReference type="NCBI Taxonomy" id="1798549"/>
    <lineage>
        <taxon>Bacteria</taxon>
        <taxon>Candidatus Komeiliibacteriota</taxon>
    </lineage>
</organism>
<dbReference type="SUPFAM" id="SSF56519">
    <property type="entry name" value="Penicillin binding protein dimerisation domain"/>
    <property type="match status" value="1"/>
</dbReference>
<dbReference type="SUPFAM" id="SSF56601">
    <property type="entry name" value="beta-lactamase/transpeptidase-like"/>
    <property type="match status" value="1"/>
</dbReference>
<gene>
    <name evidence="16" type="ORF">A2677_01050</name>
</gene>
<evidence type="ECO:0000256" key="11">
    <source>
        <dbReference type="ARBA" id="ARBA00023136"/>
    </source>
</evidence>
<evidence type="ECO:0000256" key="10">
    <source>
        <dbReference type="ARBA" id="ARBA00022989"/>
    </source>
</evidence>
<dbReference type="NCBIfam" id="TIGR03423">
    <property type="entry name" value="pbp2_mrdA"/>
    <property type="match status" value="1"/>
</dbReference>
<evidence type="ECO:0000256" key="13">
    <source>
        <dbReference type="SAM" id="Phobius"/>
    </source>
</evidence>
<dbReference type="GO" id="GO:0071972">
    <property type="term" value="F:peptidoglycan L,D-transpeptidase activity"/>
    <property type="evidence" value="ECO:0007669"/>
    <property type="project" value="TreeGrafter"/>
</dbReference>
<dbReference type="GO" id="GO:0009252">
    <property type="term" value="P:peptidoglycan biosynthetic process"/>
    <property type="evidence" value="ECO:0007669"/>
    <property type="project" value="UniProtKB-KW"/>
</dbReference>
<keyword evidence="10 13" id="KW-1133">Transmembrane helix</keyword>
<dbReference type="Proteomes" id="UP000177817">
    <property type="component" value="Unassembled WGS sequence"/>
</dbReference>
<evidence type="ECO:0000259" key="15">
    <source>
        <dbReference type="Pfam" id="PF03717"/>
    </source>
</evidence>
<name>A0A1G2BLI2_9BACT</name>
<feature type="domain" description="Penicillin-binding protein transpeptidase" evidence="14">
    <location>
        <begin position="303"/>
        <end position="621"/>
    </location>
</feature>
<evidence type="ECO:0000256" key="4">
    <source>
        <dbReference type="ARBA" id="ARBA00022519"/>
    </source>
</evidence>
<dbReference type="Gene3D" id="3.30.1390.30">
    <property type="entry name" value="Penicillin-binding protein 2a, domain 3"/>
    <property type="match status" value="1"/>
</dbReference>
<keyword evidence="4" id="KW-0997">Cell inner membrane</keyword>
<dbReference type="EMBL" id="MHKK01000019">
    <property type="protein sequence ID" value="OGY90034.1"/>
    <property type="molecule type" value="Genomic_DNA"/>
</dbReference>
<dbReference type="InterPro" id="IPR050515">
    <property type="entry name" value="Beta-lactam/transpept"/>
</dbReference>
<dbReference type="InterPro" id="IPR036138">
    <property type="entry name" value="PBP_dimer_sf"/>
</dbReference>
<evidence type="ECO:0000256" key="3">
    <source>
        <dbReference type="ARBA" id="ARBA00022475"/>
    </source>
</evidence>
<proteinExistence type="predicted"/>
<protein>
    <submittedName>
        <fullName evidence="16">Penicillin-binding protein 2</fullName>
    </submittedName>
</protein>
<comment type="subcellular location">
    <subcellularLocation>
        <location evidence="2">Cell membrane</location>
    </subcellularLocation>
    <subcellularLocation>
        <location evidence="1">Membrane</location>
        <topology evidence="1">Single-pass membrane protein</topology>
    </subcellularLocation>
</comment>
<keyword evidence="7" id="KW-0378">Hydrolase</keyword>
<evidence type="ECO:0000256" key="6">
    <source>
        <dbReference type="ARBA" id="ARBA00022692"/>
    </source>
</evidence>
<dbReference type="InterPro" id="IPR001460">
    <property type="entry name" value="PCN-bd_Tpept"/>
</dbReference>
<dbReference type="GO" id="GO:0071555">
    <property type="term" value="P:cell wall organization"/>
    <property type="evidence" value="ECO:0007669"/>
    <property type="project" value="UniProtKB-KW"/>
</dbReference>
<dbReference type="Gene3D" id="3.90.1310.10">
    <property type="entry name" value="Penicillin-binding protein 2a (Domain 2)"/>
    <property type="match status" value="1"/>
</dbReference>
<accession>A0A1G2BLI2</accession>
<reference evidence="16 17" key="1">
    <citation type="journal article" date="2016" name="Nat. Commun.">
        <title>Thousands of microbial genomes shed light on interconnected biogeochemical processes in an aquifer system.</title>
        <authorList>
            <person name="Anantharaman K."/>
            <person name="Brown C.T."/>
            <person name="Hug L.A."/>
            <person name="Sharon I."/>
            <person name="Castelle C.J."/>
            <person name="Probst A.J."/>
            <person name="Thomas B.C."/>
            <person name="Singh A."/>
            <person name="Wilkins M.J."/>
            <person name="Karaoz U."/>
            <person name="Brodie E.L."/>
            <person name="Williams K.H."/>
            <person name="Hubbard S.S."/>
            <person name="Banfield J.F."/>
        </authorList>
    </citation>
    <scope>NUCLEOTIDE SEQUENCE [LARGE SCALE GENOMIC DNA]</scope>
</reference>
<dbReference type="GO" id="GO:0009002">
    <property type="term" value="F:serine-type D-Ala-D-Ala carboxypeptidase activity"/>
    <property type="evidence" value="ECO:0007669"/>
    <property type="project" value="InterPro"/>
</dbReference>
<evidence type="ECO:0000256" key="5">
    <source>
        <dbReference type="ARBA" id="ARBA00022670"/>
    </source>
</evidence>
<dbReference type="Pfam" id="PF03717">
    <property type="entry name" value="PBP_dimer"/>
    <property type="match status" value="1"/>
</dbReference>
<keyword evidence="3" id="KW-1003">Cell membrane</keyword>
<evidence type="ECO:0000256" key="8">
    <source>
        <dbReference type="ARBA" id="ARBA00022960"/>
    </source>
</evidence>
<comment type="caution">
    <text evidence="16">The sequence shown here is derived from an EMBL/GenBank/DDBJ whole genome shotgun (WGS) entry which is preliminary data.</text>
</comment>
<dbReference type="Pfam" id="PF00905">
    <property type="entry name" value="Transpeptidase"/>
    <property type="match status" value="1"/>
</dbReference>
<evidence type="ECO:0000256" key="2">
    <source>
        <dbReference type="ARBA" id="ARBA00004236"/>
    </source>
</evidence>
<evidence type="ECO:0000256" key="9">
    <source>
        <dbReference type="ARBA" id="ARBA00022984"/>
    </source>
</evidence>
<keyword evidence="5" id="KW-0645">Protease</keyword>
<dbReference type="InterPro" id="IPR017790">
    <property type="entry name" value="Penicillin-binding_protein_2"/>
</dbReference>
<dbReference type="AlphaFoldDB" id="A0A1G2BLI2"/>
<sequence>MKSNPFALKHNTVRDRGLREFRSTRSEGDTFLFLPIFSGWLGRGLKHRQLYAFSVLIFGLLGILFLRVSYLQVIRGQSFFTRAEQNRIKTVVLRAPRGIIYDRVGEPLVANTVSYTLSLNPQLVKDDAQASELGLRLMELVPDSSEDIRQFTHDYKRLDMLREIASNLTYEQSLPLQALAAEYAALQVAYVPARHITNGRSMAHLLGYTSLVTPQELATHPDYGLQEVIGKDGVERFYENSLRGRDGSIQIEVDARGSEKDEVRHRDALRGNDLVLTVDEQAQEQLFSVMTAATRQNGGKPSSAVAMDPNNGEIIALVSIPSYDPNVFASRDSVQLQGLLTDDSRPLFNRAIAGAYPAGSIFKLAVAAAGMEERVINATTAINSTGGILLGTHFYPDWKLGGHGVTNVTKAIAESVNTFFYLLGGGDDNVPGLGVDTITRYAKRFGFGTPTGVDLAGESDGFIPSREWKERRGERWYQGDTYNLSIGQGDLLVTPVQIARYVSVFANGGTLVTPHVGKEILSGADRRTLAYGTTRTDISQNTLSIIRQGMRRTVISGTAQGLQAVPVPVAAKTGTAQFSSVKDAHSWLAAFAPYDKPSLVVVTQVEEGDDRGYAVAAARDFMKWYFDR</sequence>
<keyword evidence="6 13" id="KW-0812">Transmembrane</keyword>
<dbReference type="GO" id="GO:0005886">
    <property type="term" value="C:plasma membrane"/>
    <property type="evidence" value="ECO:0007669"/>
    <property type="project" value="UniProtKB-SubCell"/>
</dbReference>
<keyword evidence="8" id="KW-0133">Cell shape</keyword>
<feature type="transmembrane region" description="Helical" evidence="13">
    <location>
        <begin position="50"/>
        <end position="70"/>
    </location>
</feature>
<dbReference type="GO" id="GO:0006508">
    <property type="term" value="P:proteolysis"/>
    <property type="evidence" value="ECO:0007669"/>
    <property type="project" value="UniProtKB-KW"/>
</dbReference>